<dbReference type="GO" id="GO:0046872">
    <property type="term" value="F:metal ion binding"/>
    <property type="evidence" value="ECO:0007669"/>
    <property type="project" value="UniProtKB-KW"/>
</dbReference>
<dbReference type="Pfam" id="PF00403">
    <property type="entry name" value="HMA"/>
    <property type="match status" value="1"/>
</dbReference>
<dbReference type="SUPFAM" id="SSF55008">
    <property type="entry name" value="HMA, heavy metal-associated domain"/>
    <property type="match status" value="1"/>
</dbReference>
<keyword evidence="1" id="KW-0479">Metal-binding</keyword>
<reference evidence="3 4" key="1">
    <citation type="journal article" date="2013" name="Genome Announc.">
        <title>Genome Sequence of the Obligate Gammaproteobacterial Methanotroph Methylomicrobium album Strain BG8.</title>
        <authorList>
            <person name="Kits K.D."/>
            <person name="Kalyuzhnaya M.G."/>
            <person name="Klotz M.G."/>
            <person name="Jetten M.S."/>
            <person name="Op den Camp H.J."/>
            <person name="Vuilleumier S."/>
            <person name="Bringel F."/>
            <person name="Dispirito A.A."/>
            <person name="Murrell J.C."/>
            <person name="Bruce D."/>
            <person name="Cheng J.F."/>
            <person name="Copeland A."/>
            <person name="Goodwin L."/>
            <person name="Hauser L."/>
            <person name="Lajus A."/>
            <person name="Land M.L."/>
            <person name="Lapidus A."/>
            <person name="Lucas S."/>
            <person name="Medigue C."/>
            <person name="Pitluck S."/>
            <person name="Woyke T."/>
            <person name="Zeytun A."/>
            <person name="Stein L.Y."/>
        </authorList>
    </citation>
    <scope>NUCLEOTIDE SEQUENCE [LARGE SCALE GENOMIC DNA]</scope>
    <source>
        <strain evidence="3 4">BG8</strain>
    </source>
</reference>
<dbReference type="EMBL" id="CM001475">
    <property type="protein sequence ID" value="EIC30242.1"/>
    <property type="molecule type" value="Genomic_DNA"/>
</dbReference>
<dbReference type="AlphaFoldDB" id="H8GIQ2"/>
<dbReference type="InterPro" id="IPR006121">
    <property type="entry name" value="HMA_dom"/>
</dbReference>
<sequence length="69" mass="6997">MAEFVELTVTGMKCGGCEANVKSKLGAIDGVLSVTASSKEKKVGVDYDAAKTDLAAIEAAIAEAGFSVE</sequence>
<dbReference type="PROSITE" id="PS50846">
    <property type="entry name" value="HMA_2"/>
    <property type="match status" value="1"/>
</dbReference>
<dbReference type="Gene3D" id="3.30.70.100">
    <property type="match status" value="1"/>
</dbReference>
<dbReference type="CDD" id="cd00371">
    <property type="entry name" value="HMA"/>
    <property type="match status" value="1"/>
</dbReference>
<dbReference type="eggNOG" id="COG2608">
    <property type="taxonomic scope" value="Bacteria"/>
</dbReference>
<dbReference type="RefSeq" id="WP_005372780.1">
    <property type="nucleotide sequence ID" value="NZ_CM001475.1"/>
</dbReference>
<name>H8GIQ2_METAL</name>
<keyword evidence="4" id="KW-1185">Reference proteome</keyword>
<accession>H8GIQ2</accession>
<dbReference type="PROSITE" id="PS01047">
    <property type="entry name" value="HMA_1"/>
    <property type="match status" value="1"/>
</dbReference>
<organism evidence="3 4">
    <name type="scientific">Methylomicrobium album BG8</name>
    <dbReference type="NCBI Taxonomy" id="686340"/>
    <lineage>
        <taxon>Bacteria</taxon>
        <taxon>Pseudomonadati</taxon>
        <taxon>Pseudomonadota</taxon>
        <taxon>Gammaproteobacteria</taxon>
        <taxon>Methylococcales</taxon>
        <taxon>Methylococcaceae</taxon>
        <taxon>Methylomicrobium</taxon>
    </lineage>
</organism>
<dbReference type="HOGENOM" id="CLU_134973_10_4_6"/>
<dbReference type="InterPro" id="IPR001802">
    <property type="entry name" value="MerP/CopZ"/>
</dbReference>
<gene>
    <name evidence="3" type="ORF">Metal_2525</name>
</gene>
<evidence type="ECO:0000313" key="3">
    <source>
        <dbReference type="EMBL" id="EIC30242.1"/>
    </source>
</evidence>
<dbReference type="PRINTS" id="PR00946">
    <property type="entry name" value="HGSCAVENGER"/>
</dbReference>
<protein>
    <submittedName>
        <fullName evidence="3">Copper chaperone</fullName>
    </submittedName>
</protein>
<evidence type="ECO:0000313" key="4">
    <source>
        <dbReference type="Proteomes" id="UP000005090"/>
    </source>
</evidence>
<dbReference type="STRING" id="686340.Metal_2525"/>
<evidence type="ECO:0000256" key="1">
    <source>
        <dbReference type="ARBA" id="ARBA00022723"/>
    </source>
</evidence>
<dbReference type="Proteomes" id="UP000005090">
    <property type="component" value="Chromosome"/>
</dbReference>
<dbReference type="InterPro" id="IPR017969">
    <property type="entry name" value="Heavy-metal-associated_CS"/>
</dbReference>
<feature type="domain" description="HMA" evidence="2">
    <location>
        <begin position="3"/>
        <end position="69"/>
    </location>
</feature>
<dbReference type="InterPro" id="IPR036163">
    <property type="entry name" value="HMA_dom_sf"/>
</dbReference>
<evidence type="ECO:0000259" key="2">
    <source>
        <dbReference type="PROSITE" id="PS50846"/>
    </source>
</evidence>
<proteinExistence type="predicted"/>